<protein>
    <recommendedName>
        <fullName evidence="3">DUF3349 domain-containing protein</fullName>
    </recommendedName>
</protein>
<organism evidence="1 2">
    <name type="scientific">Nocardia cerradoensis</name>
    <dbReference type="NCBI Taxonomy" id="85688"/>
    <lineage>
        <taxon>Bacteria</taxon>
        <taxon>Bacillati</taxon>
        <taxon>Actinomycetota</taxon>
        <taxon>Actinomycetes</taxon>
        <taxon>Mycobacteriales</taxon>
        <taxon>Nocardiaceae</taxon>
        <taxon>Nocardia</taxon>
    </lineage>
</organism>
<evidence type="ECO:0000313" key="1">
    <source>
        <dbReference type="EMBL" id="OXR44926.1"/>
    </source>
</evidence>
<gene>
    <name evidence="1" type="ORF">B7C42_02882</name>
</gene>
<dbReference type="Gene3D" id="6.10.140.2080">
    <property type="match status" value="1"/>
</dbReference>
<dbReference type="Pfam" id="PF11829">
    <property type="entry name" value="DUF3349"/>
    <property type="match status" value="1"/>
</dbReference>
<dbReference type="InterPro" id="IPR021784">
    <property type="entry name" value="DUF3349"/>
</dbReference>
<reference evidence="1 2" key="1">
    <citation type="submission" date="2017-07" db="EMBL/GenBank/DDBJ databases">
        <title>First draft Genome Sequence of Nocardia cerradoensis isolated from human infection.</title>
        <authorList>
            <person name="Carrasco G."/>
        </authorList>
    </citation>
    <scope>NUCLEOTIDE SEQUENCE [LARGE SCALE GENOMIC DNA]</scope>
    <source>
        <strain evidence="1 2">CNM20130759</strain>
    </source>
</reference>
<evidence type="ECO:0008006" key="3">
    <source>
        <dbReference type="Google" id="ProtNLM"/>
    </source>
</evidence>
<keyword evidence="2" id="KW-1185">Reference proteome</keyword>
<accession>A0A231H871</accession>
<dbReference type="Gene3D" id="1.10.10.2390">
    <property type="match status" value="1"/>
</dbReference>
<evidence type="ECO:0000313" key="2">
    <source>
        <dbReference type="Proteomes" id="UP000215506"/>
    </source>
</evidence>
<proteinExistence type="predicted"/>
<dbReference type="EMBL" id="NGAF01000005">
    <property type="protein sequence ID" value="OXR44926.1"/>
    <property type="molecule type" value="Genomic_DNA"/>
</dbReference>
<dbReference type="RefSeq" id="WP_051043786.1">
    <property type="nucleotide sequence ID" value="NZ_JAAXOR010000002.1"/>
</dbReference>
<sequence length="103" mass="11437">MNSRTNDEGLLAQILDWLRAGYPDGVPPKDYFPLLALLKKQLNQDELDRILGLLLAGRPDVVDREQVEAAIVEVTRCDPSEDDLRQVAARLAAGGWPLTGFHD</sequence>
<name>A0A231H871_9NOCA</name>
<dbReference type="AlphaFoldDB" id="A0A231H871"/>
<dbReference type="Proteomes" id="UP000215506">
    <property type="component" value="Unassembled WGS sequence"/>
</dbReference>
<comment type="caution">
    <text evidence="1">The sequence shown here is derived from an EMBL/GenBank/DDBJ whole genome shotgun (WGS) entry which is preliminary data.</text>
</comment>